<organism evidence="3 4">
    <name type="scientific">Winmispira thermophila (strain ATCC 700085 / DSM 6578 / Z-1203)</name>
    <name type="common">Spirochaeta thermophila</name>
    <dbReference type="NCBI Taxonomy" id="869211"/>
    <lineage>
        <taxon>Bacteria</taxon>
        <taxon>Pseudomonadati</taxon>
        <taxon>Spirochaetota</taxon>
        <taxon>Spirochaetia</taxon>
        <taxon>Winmispirales</taxon>
        <taxon>Winmispiraceae</taxon>
        <taxon>Winmispira</taxon>
    </lineage>
</organism>
<keyword evidence="4" id="KW-1185">Reference proteome</keyword>
<comment type="subunit">
    <text evidence="1">Homohexamer.</text>
</comment>
<dbReference type="InterPro" id="IPR028979">
    <property type="entry name" value="Ser_kin/Pase_Hpr-like_N_sf"/>
</dbReference>
<proteinExistence type="predicted"/>
<dbReference type="SUPFAM" id="SSF75138">
    <property type="entry name" value="HprK N-terminal domain-like"/>
    <property type="match status" value="1"/>
</dbReference>
<name>G0GAF7_WINT7</name>
<dbReference type="OrthoDB" id="9800390at2"/>
<dbReference type="STRING" id="869211.Spith_1513"/>
<reference evidence="3 4" key="1">
    <citation type="submission" date="2011-06" db="EMBL/GenBank/DDBJ databases">
        <title>The complete genome of Spirochaeta thermophila DSM 6578.</title>
        <authorList>
            <consortium name="US DOE Joint Genome Institute (JGI-PGF)"/>
            <person name="Lucas S."/>
            <person name="Lapidus A."/>
            <person name="Bruce D."/>
            <person name="Goodwin L."/>
            <person name="Pitluck S."/>
            <person name="Peters L."/>
            <person name="Kyrpides N."/>
            <person name="Mavromatis K."/>
            <person name="Ivanova N."/>
            <person name="Mikailova N."/>
            <person name="Pagani I."/>
            <person name="Chertkov O."/>
            <person name="Detter J.C."/>
            <person name="Tapia R."/>
            <person name="Han C."/>
            <person name="Land M."/>
            <person name="Hauser L."/>
            <person name="Markowitz V."/>
            <person name="Cheng J.-F."/>
            <person name="Hugenholtz P."/>
            <person name="Woyke T."/>
            <person name="Wu D."/>
            <person name="Spring S."/>
            <person name="Merkhoffer B."/>
            <person name="Schneider S."/>
            <person name="Klenk H.-P."/>
            <person name="Eisen J.A."/>
        </authorList>
    </citation>
    <scope>NUCLEOTIDE SEQUENCE [LARGE SCALE GENOMIC DNA]</scope>
    <source>
        <strain evidence="4">ATCC 700085 / DSM 6578 / Z-1203</strain>
    </source>
</reference>
<dbReference type="KEGG" id="stq:Spith_1513"/>
<sequence length="119" mass="12420">MRLSDIVRAIQGSHVAGPSPESITCDEVIASDLMSDVLTHEGEGFLLITGLASEQTLRTAHIVGAPAVILVCGKPVQPRMKALADEYGICLISTPLPTFETCAVIARIKEGAYGSGAAE</sequence>
<accession>G0GAF7</accession>
<dbReference type="HOGENOM" id="CLU_140224_0_0_12"/>
<gene>
    <name evidence="3" type="ordered locus">Spith_1513</name>
</gene>
<evidence type="ECO:0000256" key="1">
    <source>
        <dbReference type="ARBA" id="ARBA00011643"/>
    </source>
</evidence>
<dbReference type="AlphaFoldDB" id="G0GAF7"/>
<evidence type="ECO:0000259" key="2">
    <source>
        <dbReference type="Pfam" id="PF07085"/>
    </source>
</evidence>
<dbReference type="InterPro" id="IPR010766">
    <property type="entry name" value="DRTGG"/>
</dbReference>
<dbReference type="RefSeq" id="WP_014625108.1">
    <property type="nucleotide sequence ID" value="NC_017583.1"/>
</dbReference>
<dbReference type="Pfam" id="PF07085">
    <property type="entry name" value="DRTGG"/>
    <property type="match status" value="1"/>
</dbReference>
<dbReference type="Proteomes" id="UP000007254">
    <property type="component" value="Chromosome"/>
</dbReference>
<evidence type="ECO:0000313" key="3">
    <source>
        <dbReference type="EMBL" id="AEJ61776.1"/>
    </source>
</evidence>
<evidence type="ECO:0000313" key="4">
    <source>
        <dbReference type="Proteomes" id="UP000007254"/>
    </source>
</evidence>
<protein>
    <submittedName>
        <fullName evidence="3">DRTGG domain protein</fullName>
    </submittedName>
</protein>
<feature type="domain" description="DRTGG" evidence="2">
    <location>
        <begin position="5"/>
        <end position="107"/>
    </location>
</feature>
<dbReference type="EMBL" id="CP002903">
    <property type="protein sequence ID" value="AEJ61776.1"/>
    <property type="molecule type" value="Genomic_DNA"/>
</dbReference>
<dbReference type="Gene3D" id="3.40.1390.20">
    <property type="entry name" value="HprK N-terminal domain-like"/>
    <property type="match status" value="1"/>
</dbReference>